<protein>
    <submittedName>
        <fullName evidence="1">20397_t:CDS:1</fullName>
    </submittedName>
</protein>
<comment type="caution">
    <text evidence="1">The sequence shown here is derived from an EMBL/GenBank/DDBJ whole genome shotgun (WGS) entry which is preliminary data.</text>
</comment>
<dbReference type="EMBL" id="CAJVQC010165416">
    <property type="protein sequence ID" value="CAG8849417.1"/>
    <property type="molecule type" value="Genomic_DNA"/>
</dbReference>
<feature type="non-terminal residue" evidence="1">
    <location>
        <position position="43"/>
    </location>
</feature>
<proteinExistence type="predicted"/>
<keyword evidence="2" id="KW-1185">Reference proteome</keyword>
<dbReference type="Proteomes" id="UP000789920">
    <property type="component" value="Unassembled WGS sequence"/>
</dbReference>
<accession>A0ACA9SX52</accession>
<gene>
    <name evidence="1" type="ORF">RPERSI_LOCUS35580</name>
</gene>
<feature type="non-terminal residue" evidence="1">
    <location>
        <position position="1"/>
    </location>
</feature>
<organism evidence="1 2">
    <name type="scientific">Racocetra persica</name>
    <dbReference type="NCBI Taxonomy" id="160502"/>
    <lineage>
        <taxon>Eukaryota</taxon>
        <taxon>Fungi</taxon>
        <taxon>Fungi incertae sedis</taxon>
        <taxon>Mucoromycota</taxon>
        <taxon>Glomeromycotina</taxon>
        <taxon>Glomeromycetes</taxon>
        <taxon>Diversisporales</taxon>
        <taxon>Gigasporaceae</taxon>
        <taxon>Racocetra</taxon>
    </lineage>
</organism>
<reference evidence="1" key="1">
    <citation type="submission" date="2021-06" db="EMBL/GenBank/DDBJ databases">
        <authorList>
            <person name="Kallberg Y."/>
            <person name="Tangrot J."/>
            <person name="Rosling A."/>
        </authorList>
    </citation>
    <scope>NUCLEOTIDE SEQUENCE</scope>
    <source>
        <strain evidence="1">MA461A</strain>
    </source>
</reference>
<sequence>VYLLTDKIDKEYIVIDENDKNNESGDTICFREFQFGTLERSYG</sequence>
<name>A0ACA9SX52_9GLOM</name>
<evidence type="ECO:0000313" key="2">
    <source>
        <dbReference type="Proteomes" id="UP000789920"/>
    </source>
</evidence>
<evidence type="ECO:0000313" key="1">
    <source>
        <dbReference type="EMBL" id="CAG8849417.1"/>
    </source>
</evidence>